<protein>
    <submittedName>
        <fullName evidence="5">Disease resistance protein</fullName>
    </submittedName>
</protein>
<dbReference type="PANTHER" id="PTHR33463:SF135">
    <property type="entry name" value="RESISTANCE PROTEIN RPS2, PUTATIVE-RELATED"/>
    <property type="match status" value="1"/>
</dbReference>
<dbReference type="Gene3D" id="3.40.50.300">
    <property type="entry name" value="P-loop containing nucleotide triphosphate hydrolases"/>
    <property type="match status" value="1"/>
</dbReference>
<reference evidence="5" key="2">
    <citation type="submission" date="2023-06" db="EMBL/GenBank/DDBJ databases">
        <authorList>
            <person name="Ma L."/>
            <person name="Liu K.-W."/>
            <person name="Li Z."/>
            <person name="Hsiao Y.-Y."/>
            <person name="Qi Y."/>
            <person name="Fu T."/>
            <person name="Tang G."/>
            <person name="Zhang D."/>
            <person name="Sun W.-H."/>
            <person name="Liu D.-K."/>
            <person name="Li Y."/>
            <person name="Chen G.-Z."/>
            <person name="Liu X.-D."/>
            <person name="Liao X.-Y."/>
            <person name="Jiang Y.-T."/>
            <person name="Yu X."/>
            <person name="Hao Y."/>
            <person name="Huang J."/>
            <person name="Zhao X.-W."/>
            <person name="Ke S."/>
            <person name="Chen Y.-Y."/>
            <person name="Wu W.-L."/>
            <person name="Hsu J.-L."/>
            <person name="Lin Y.-F."/>
            <person name="Huang M.-D."/>
            <person name="Li C.-Y."/>
            <person name="Huang L."/>
            <person name="Wang Z.-W."/>
            <person name="Zhao X."/>
            <person name="Zhong W.-Y."/>
            <person name="Peng D.-H."/>
            <person name="Ahmad S."/>
            <person name="Lan S."/>
            <person name="Zhang J.-S."/>
            <person name="Tsai W.-C."/>
            <person name="Van De Peer Y."/>
            <person name="Liu Z.-J."/>
        </authorList>
    </citation>
    <scope>NUCLEOTIDE SEQUENCE</scope>
    <source>
        <strain evidence="5">CP</strain>
        <tissue evidence="5">Leaves</tissue>
    </source>
</reference>
<keyword evidence="1" id="KW-0677">Repeat</keyword>
<dbReference type="Pfam" id="PF00931">
    <property type="entry name" value="NB-ARC"/>
    <property type="match status" value="1"/>
</dbReference>
<accession>A0AAV9DQE2</accession>
<dbReference type="EMBL" id="JAUJYO010000011">
    <property type="protein sequence ID" value="KAK1303209.1"/>
    <property type="molecule type" value="Genomic_DNA"/>
</dbReference>
<evidence type="ECO:0000256" key="2">
    <source>
        <dbReference type="ARBA" id="ARBA00022821"/>
    </source>
</evidence>
<organism evidence="5 6">
    <name type="scientific">Acorus calamus</name>
    <name type="common">Sweet flag</name>
    <dbReference type="NCBI Taxonomy" id="4465"/>
    <lineage>
        <taxon>Eukaryota</taxon>
        <taxon>Viridiplantae</taxon>
        <taxon>Streptophyta</taxon>
        <taxon>Embryophyta</taxon>
        <taxon>Tracheophyta</taxon>
        <taxon>Spermatophyta</taxon>
        <taxon>Magnoliopsida</taxon>
        <taxon>Liliopsida</taxon>
        <taxon>Acoraceae</taxon>
        <taxon>Acorus</taxon>
    </lineage>
</organism>
<gene>
    <name evidence="5" type="ORF">QJS10_CPB11g01481</name>
</gene>
<dbReference type="InterPro" id="IPR036388">
    <property type="entry name" value="WH-like_DNA-bd_sf"/>
</dbReference>
<comment type="caution">
    <text evidence="5">The sequence shown here is derived from an EMBL/GenBank/DDBJ whole genome shotgun (WGS) entry which is preliminary data.</text>
</comment>
<evidence type="ECO:0000256" key="3">
    <source>
        <dbReference type="ARBA" id="ARBA00022840"/>
    </source>
</evidence>
<dbReference type="AlphaFoldDB" id="A0AAV9DQE2"/>
<sequence length="433" mass="49369">MWPCIMDIAKGAGKMLWEPIKLHASYFICCERYVNDLDFHVKKLDRKKKVREKMANEIGSEPLEELLDWLEKVKKVNDDAQRMADKVGEHQHCFTWFSDMGLRHSLGKEAVEKKALIDELLQEKLDIISQPMSTQVIQSLFNEDFKVYRSTDLALQKVMDALQNDGVHKIGLYGMGGVGKTTLAKEIKRRALEQKMFKKAIMVTISQNPNLDTIREKMAEQLVEFNVKQYSVSSEKLFSLIKQVGQVLIILDDIWKRLNLSDIGIPPDRSLDRCKIILTSRNVDIFESMGSEEIIQLGVLSPEDSWKMFKGYSKVVESSTDSRNLCGVAREVADECKGLPLAIATVGRALIKKKFPIWEAALVQLRASIPDNIPELKDVFVQLKLSYDYLSTEAKSCLLLCSLFPEDYEISVELLTWYAMGEGFLQSVNTLQE</sequence>
<name>A0AAV9DQE2_ACOCL</name>
<keyword evidence="3" id="KW-0547">Nucleotide-binding</keyword>
<evidence type="ECO:0000259" key="4">
    <source>
        <dbReference type="SMART" id="SM00382"/>
    </source>
</evidence>
<dbReference type="SMART" id="SM00382">
    <property type="entry name" value="AAA"/>
    <property type="match status" value="1"/>
</dbReference>
<dbReference type="PANTHER" id="PTHR33463">
    <property type="entry name" value="NB-ARC DOMAIN-CONTAINING PROTEIN-RELATED"/>
    <property type="match status" value="1"/>
</dbReference>
<dbReference type="InterPro" id="IPR027417">
    <property type="entry name" value="P-loop_NTPase"/>
</dbReference>
<evidence type="ECO:0000256" key="1">
    <source>
        <dbReference type="ARBA" id="ARBA00022737"/>
    </source>
</evidence>
<dbReference type="SUPFAM" id="SSF52540">
    <property type="entry name" value="P-loop containing nucleoside triphosphate hydrolases"/>
    <property type="match status" value="1"/>
</dbReference>
<feature type="domain" description="AAA+ ATPase" evidence="4">
    <location>
        <begin position="166"/>
        <end position="301"/>
    </location>
</feature>
<keyword evidence="2" id="KW-0611">Plant defense</keyword>
<proteinExistence type="predicted"/>
<dbReference type="GO" id="GO:0005524">
    <property type="term" value="F:ATP binding"/>
    <property type="evidence" value="ECO:0007669"/>
    <property type="project" value="UniProtKB-KW"/>
</dbReference>
<dbReference type="InterPro" id="IPR042197">
    <property type="entry name" value="Apaf_helical"/>
</dbReference>
<dbReference type="Gene3D" id="1.10.10.10">
    <property type="entry name" value="Winged helix-like DNA-binding domain superfamily/Winged helix DNA-binding domain"/>
    <property type="match status" value="1"/>
</dbReference>
<dbReference type="InterPro" id="IPR002182">
    <property type="entry name" value="NB-ARC"/>
</dbReference>
<dbReference type="GO" id="GO:0006952">
    <property type="term" value="P:defense response"/>
    <property type="evidence" value="ECO:0007669"/>
    <property type="project" value="UniProtKB-KW"/>
</dbReference>
<dbReference type="InterPro" id="IPR003593">
    <property type="entry name" value="AAA+_ATPase"/>
</dbReference>
<keyword evidence="6" id="KW-1185">Reference proteome</keyword>
<dbReference type="Gene3D" id="1.10.8.430">
    <property type="entry name" value="Helical domain of apoptotic protease-activating factors"/>
    <property type="match status" value="1"/>
</dbReference>
<evidence type="ECO:0000313" key="6">
    <source>
        <dbReference type="Proteomes" id="UP001180020"/>
    </source>
</evidence>
<evidence type="ECO:0000313" key="5">
    <source>
        <dbReference type="EMBL" id="KAK1303209.1"/>
    </source>
</evidence>
<keyword evidence="3" id="KW-0067">ATP-binding</keyword>
<dbReference type="PRINTS" id="PR00364">
    <property type="entry name" value="DISEASERSIST"/>
</dbReference>
<dbReference type="Proteomes" id="UP001180020">
    <property type="component" value="Unassembled WGS sequence"/>
</dbReference>
<dbReference type="FunFam" id="3.40.50.300:FF:001091">
    <property type="entry name" value="Probable disease resistance protein At1g61300"/>
    <property type="match status" value="1"/>
</dbReference>
<reference evidence="5" key="1">
    <citation type="journal article" date="2023" name="Nat. Commun.">
        <title>Diploid and tetraploid genomes of Acorus and the evolution of monocots.</title>
        <authorList>
            <person name="Ma L."/>
            <person name="Liu K.W."/>
            <person name="Li Z."/>
            <person name="Hsiao Y.Y."/>
            <person name="Qi Y."/>
            <person name="Fu T."/>
            <person name="Tang G.D."/>
            <person name="Zhang D."/>
            <person name="Sun W.H."/>
            <person name="Liu D.K."/>
            <person name="Li Y."/>
            <person name="Chen G.Z."/>
            <person name="Liu X.D."/>
            <person name="Liao X.Y."/>
            <person name="Jiang Y.T."/>
            <person name="Yu X."/>
            <person name="Hao Y."/>
            <person name="Huang J."/>
            <person name="Zhao X.W."/>
            <person name="Ke S."/>
            <person name="Chen Y.Y."/>
            <person name="Wu W.L."/>
            <person name="Hsu J.L."/>
            <person name="Lin Y.F."/>
            <person name="Huang M.D."/>
            <person name="Li C.Y."/>
            <person name="Huang L."/>
            <person name="Wang Z.W."/>
            <person name="Zhao X."/>
            <person name="Zhong W.Y."/>
            <person name="Peng D.H."/>
            <person name="Ahmad S."/>
            <person name="Lan S."/>
            <person name="Zhang J.S."/>
            <person name="Tsai W.C."/>
            <person name="Van de Peer Y."/>
            <person name="Liu Z.J."/>
        </authorList>
    </citation>
    <scope>NUCLEOTIDE SEQUENCE</scope>
    <source>
        <strain evidence="5">CP</strain>
    </source>
</reference>
<dbReference type="InterPro" id="IPR050905">
    <property type="entry name" value="Plant_NBS-LRR"/>
</dbReference>
<dbReference type="GO" id="GO:0043531">
    <property type="term" value="F:ADP binding"/>
    <property type="evidence" value="ECO:0007669"/>
    <property type="project" value="InterPro"/>
</dbReference>